<accession>A0A7R9BP25</accession>
<gene>
    <name evidence="12" type="ORF">NMOB1V02_LOCUS6300</name>
</gene>
<evidence type="ECO:0000256" key="1">
    <source>
        <dbReference type="ARBA" id="ARBA00004167"/>
    </source>
</evidence>
<dbReference type="GO" id="GO:0051537">
    <property type="term" value="F:2 iron, 2 sulfur cluster binding"/>
    <property type="evidence" value="ECO:0007669"/>
    <property type="project" value="UniProtKB-UniRule"/>
</dbReference>
<evidence type="ECO:0000256" key="8">
    <source>
        <dbReference type="ARBA" id="ARBA00023014"/>
    </source>
</evidence>
<evidence type="ECO:0000256" key="4">
    <source>
        <dbReference type="ARBA" id="ARBA00022714"/>
    </source>
</evidence>
<dbReference type="EMBL" id="OA883320">
    <property type="protein sequence ID" value="CAD7278601.1"/>
    <property type="molecule type" value="Genomic_DNA"/>
</dbReference>
<dbReference type="Pfam" id="PF09360">
    <property type="entry name" value="zf-CDGSH"/>
    <property type="match status" value="1"/>
</dbReference>
<evidence type="ECO:0000256" key="6">
    <source>
        <dbReference type="ARBA" id="ARBA00022989"/>
    </source>
</evidence>
<dbReference type="OrthoDB" id="449252at2759"/>
<name>A0A7R9BP25_9CRUS</name>
<organism evidence="12">
    <name type="scientific">Notodromas monacha</name>
    <dbReference type="NCBI Taxonomy" id="399045"/>
    <lineage>
        <taxon>Eukaryota</taxon>
        <taxon>Metazoa</taxon>
        <taxon>Ecdysozoa</taxon>
        <taxon>Arthropoda</taxon>
        <taxon>Crustacea</taxon>
        <taxon>Oligostraca</taxon>
        <taxon>Ostracoda</taxon>
        <taxon>Podocopa</taxon>
        <taxon>Podocopida</taxon>
        <taxon>Cypridocopina</taxon>
        <taxon>Cypridoidea</taxon>
        <taxon>Cyprididae</taxon>
        <taxon>Notodromas</taxon>
    </lineage>
</organism>
<dbReference type="GO" id="GO:0005789">
    <property type="term" value="C:endoplasmic reticulum membrane"/>
    <property type="evidence" value="ECO:0007669"/>
    <property type="project" value="UniProtKB-SubCell"/>
</dbReference>
<dbReference type="InterPro" id="IPR042216">
    <property type="entry name" value="MitoNEET_CISD"/>
</dbReference>
<evidence type="ECO:0000256" key="5">
    <source>
        <dbReference type="ARBA" id="ARBA00022723"/>
    </source>
</evidence>
<dbReference type="SMART" id="SM00704">
    <property type="entry name" value="ZnF_CDGSH"/>
    <property type="match status" value="1"/>
</dbReference>
<keyword evidence="4 10" id="KW-0001">2Fe-2S</keyword>
<proteinExistence type="inferred from homology"/>
<feature type="domain" description="Iron-binding zinc finger CDGSH type" evidence="11">
    <location>
        <begin position="90"/>
        <end position="128"/>
    </location>
</feature>
<dbReference type="EMBL" id="CAJPEX010001283">
    <property type="protein sequence ID" value="CAG0918753.1"/>
    <property type="molecule type" value="Genomic_DNA"/>
</dbReference>
<dbReference type="PANTHER" id="PTHR13680:SF5">
    <property type="entry name" value="CDGSH IRON-SULFUR DOMAIN-CONTAINING PROTEIN 1"/>
    <property type="match status" value="1"/>
</dbReference>
<comment type="subcellular location">
    <subcellularLocation>
        <location evidence="10">Endoplasmic reticulum membrane</location>
        <topology evidence="10">Single-pass membrane protein</topology>
    </subcellularLocation>
    <subcellularLocation>
        <location evidence="1">Membrane</location>
        <topology evidence="1">Single-pass membrane protein</topology>
    </subcellularLocation>
</comment>
<keyword evidence="9" id="KW-0472">Membrane</keyword>
<comment type="cofactor">
    <cofactor evidence="10">
        <name>[2Fe-2S] cluster</name>
        <dbReference type="ChEBI" id="CHEBI:190135"/>
    </cofactor>
    <text evidence="10">Binds 1 [2Fe-2S] cluster.</text>
</comment>
<keyword evidence="3" id="KW-0812">Transmembrane</keyword>
<keyword evidence="6" id="KW-1133">Transmembrane helix</keyword>
<evidence type="ECO:0000259" key="11">
    <source>
        <dbReference type="SMART" id="SM00704"/>
    </source>
</evidence>
<dbReference type="InterPro" id="IPR018967">
    <property type="entry name" value="FeS-contain_CDGSH-typ"/>
</dbReference>
<dbReference type="Gene3D" id="3.40.5.90">
    <property type="entry name" value="CDGSH iron-sulfur domain, mitoNEET-type"/>
    <property type="match status" value="1"/>
</dbReference>
<evidence type="ECO:0000256" key="9">
    <source>
        <dbReference type="ARBA" id="ARBA00023136"/>
    </source>
</evidence>
<keyword evidence="10" id="KW-0256">Endoplasmic reticulum</keyword>
<dbReference type="GO" id="GO:0046872">
    <property type="term" value="F:metal ion binding"/>
    <property type="evidence" value="ECO:0007669"/>
    <property type="project" value="UniProtKB-UniRule"/>
</dbReference>
<comment type="similarity">
    <text evidence="2 10">Belongs to the CISD protein family. CISD2 subfamily.</text>
</comment>
<keyword evidence="13" id="KW-1185">Reference proteome</keyword>
<dbReference type="GO" id="GO:0005741">
    <property type="term" value="C:mitochondrial outer membrane"/>
    <property type="evidence" value="ECO:0007669"/>
    <property type="project" value="TreeGrafter"/>
</dbReference>
<sequence length="143" mass="15664">MKLVKVVVQDVIGSYLVNLPIPDSIGGWFHLSLKDWASLVPLAGAMAGLGWLVHTSMRVAAPGLIKFCPLGTTAHDHTKVNLTIDKGNSKRVDTQDIEDIGDKKVFCRCWRSKNFPYCDGAHNKHNEETGDNVGPLIISKKAN</sequence>
<reference evidence="12" key="1">
    <citation type="submission" date="2020-11" db="EMBL/GenBank/DDBJ databases">
        <authorList>
            <person name="Tran Van P."/>
        </authorList>
    </citation>
    <scope>NUCLEOTIDE SEQUENCE</scope>
</reference>
<keyword evidence="8 10" id="KW-0411">Iron-sulfur</keyword>
<evidence type="ECO:0000256" key="7">
    <source>
        <dbReference type="ARBA" id="ARBA00023004"/>
    </source>
</evidence>
<evidence type="ECO:0000256" key="2">
    <source>
        <dbReference type="ARBA" id="ARBA00008624"/>
    </source>
</evidence>
<dbReference type="FunFam" id="3.40.5.90:FF:000001">
    <property type="entry name" value="CDGSH iron-sulfur domain-containing protein 1"/>
    <property type="match status" value="1"/>
</dbReference>
<evidence type="ECO:0000313" key="12">
    <source>
        <dbReference type="EMBL" id="CAD7278601.1"/>
    </source>
</evidence>
<dbReference type="AlphaFoldDB" id="A0A7R9BP25"/>
<evidence type="ECO:0000313" key="13">
    <source>
        <dbReference type="Proteomes" id="UP000678499"/>
    </source>
</evidence>
<evidence type="ECO:0000256" key="3">
    <source>
        <dbReference type="ARBA" id="ARBA00022692"/>
    </source>
</evidence>
<keyword evidence="5 10" id="KW-0479">Metal-binding</keyword>
<dbReference type="Proteomes" id="UP000678499">
    <property type="component" value="Unassembled WGS sequence"/>
</dbReference>
<dbReference type="InterPro" id="IPR045131">
    <property type="entry name" value="CISD1/2"/>
</dbReference>
<evidence type="ECO:0000256" key="10">
    <source>
        <dbReference type="RuleBase" id="RU369084"/>
    </source>
</evidence>
<keyword evidence="7 10" id="KW-0408">Iron</keyword>
<protein>
    <recommendedName>
        <fullName evidence="10">CDGSH iron-sulfur domain-containing protein 2 homologue</fullName>
    </recommendedName>
</protein>
<dbReference type="PANTHER" id="PTHR13680">
    <property type="entry name" value="CDGSH IRON-SULFUR DOMAIN-CONTAINING PROTEIN 1"/>
    <property type="match status" value="1"/>
</dbReference>
<dbReference type="GO" id="GO:0010506">
    <property type="term" value="P:regulation of autophagy"/>
    <property type="evidence" value="ECO:0007669"/>
    <property type="project" value="UniProtKB-UniRule"/>
</dbReference>
<dbReference type="InterPro" id="IPR019610">
    <property type="entry name" value="FeS-contain_mitoNEET_N"/>
</dbReference>
<dbReference type="Pfam" id="PF10660">
    <property type="entry name" value="MitoNEET_N"/>
    <property type="match status" value="1"/>
</dbReference>